<dbReference type="Proteomes" id="UP000320475">
    <property type="component" value="Unassembled WGS sequence"/>
</dbReference>
<evidence type="ECO:0000313" key="4">
    <source>
        <dbReference type="Proteomes" id="UP000320475"/>
    </source>
</evidence>
<sequence length="125" mass="13100">MSIPDSNLPSAGGPRPTQLGSSLWPVLANAALCGWSTLRSLRGIPGYPNLLASAGFTFLFGGCGYIITQDTNNGQSTALAWGLCYESLFARQAFAAKKPGPIGMVICIGGTTCIYLKEVLTRIAD</sequence>
<dbReference type="OrthoDB" id="5554402at2759"/>
<dbReference type="VEuPathDB" id="FungiDB:SeMB42_g00320"/>
<evidence type="ECO:0000313" key="2">
    <source>
        <dbReference type="EMBL" id="TPX54342.1"/>
    </source>
</evidence>
<name>A0A507DSV7_9FUNG</name>
<evidence type="ECO:0000313" key="3">
    <source>
        <dbReference type="Proteomes" id="UP000317494"/>
    </source>
</evidence>
<organism evidence="2 3">
    <name type="scientific">Synchytrium endobioticum</name>
    <dbReference type="NCBI Taxonomy" id="286115"/>
    <lineage>
        <taxon>Eukaryota</taxon>
        <taxon>Fungi</taxon>
        <taxon>Fungi incertae sedis</taxon>
        <taxon>Chytridiomycota</taxon>
        <taxon>Chytridiomycota incertae sedis</taxon>
        <taxon>Chytridiomycetes</taxon>
        <taxon>Synchytriales</taxon>
        <taxon>Synchytriaceae</taxon>
        <taxon>Synchytrium</taxon>
    </lineage>
</organism>
<dbReference type="EMBL" id="QEAM01000046">
    <property type="protein sequence ID" value="TPX48743.1"/>
    <property type="molecule type" value="Genomic_DNA"/>
</dbReference>
<gene>
    <name evidence="1" type="ORF">SeLEV6574_g01855</name>
    <name evidence="2" type="ORF">SeMB42_g00320</name>
</gene>
<keyword evidence="3" id="KW-1185">Reference proteome</keyword>
<dbReference type="EMBL" id="QEAN01000006">
    <property type="protein sequence ID" value="TPX54342.1"/>
    <property type="molecule type" value="Genomic_DNA"/>
</dbReference>
<evidence type="ECO:0000313" key="1">
    <source>
        <dbReference type="EMBL" id="TPX48743.1"/>
    </source>
</evidence>
<reference evidence="3 4" key="1">
    <citation type="journal article" date="2019" name="Sci. Rep.">
        <title>Comparative genomics of chytrid fungi reveal insights into the obligate biotrophic and pathogenic lifestyle of Synchytrium endobioticum.</title>
        <authorList>
            <person name="van de Vossenberg B.T.L.H."/>
            <person name="Warris S."/>
            <person name="Nguyen H.D.T."/>
            <person name="van Gent-Pelzer M.P.E."/>
            <person name="Joly D.L."/>
            <person name="van de Geest H.C."/>
            <person name="Bonants P.J.M."/>
            <person name="Smith D.S."/>
            <person name="Levesque C.A."/>
            <person name="van der Lee T.A.J."/>
        </authorList>
    </citation>
    <scope>NUCLEOTIDE SEQUENCE [LARGE SCALE GENOMIC DNA]</scope>
    <source>
        <strain evidence="1 4">LEV6574</strain>
        <strain evidence="2 3">MB42</strain>
    </source>
</reference>
<protein>
    <submittedName>
        <fullName evidence="2">Uncharacterized protein</fullName>
    </submittedName>
</protein>
<comment type="caution">
    <text evidence="2">The sequence shown here is derived from an EMBL/GenBank/DDBJ whole genome shotgun (WGS) entry which is preliminary data.</text>
</comment>
<proteinExistence type="predicted"/>
<dbReference type="AlphaFoldDB" id="A0A507DSV7"/>
<accession>A0A507DSV7</accession>
<dbReference type="Proteomes" id="UP000317494">
    <property type="component" value="Unassembled WGS sequence"/>
</dbReference>